<dbReference type="GO" id="GO:0046872">
    <property type="term" value="F:metal ion binding"/>
    <property type="evidence" value="ECO:0007669"/>
    <property type="project" value="UniProtKB-KW"/>
</dbReference>
<keyword evidence="1" id="KW-0479">Metal-binding</keyword>
<keyword evidence="4" id="KW-1185">Reference proteome</keyword>
<accession>A0A285MU84</accession>
<gene>
    <name evidence="3" type="ORF">SAMN06265377_2575</name>
</gene>
<dbReference type="OrthoDB" id="677920at2"/>
<feature type="domain" description="HMA" evidence="2">
    <location>
        <begin position="1"/>
        <end position="66"/>
    </location>
</feature>
<dbReference type="InterPro" id="IPR036163">
    <property type="entry name" value="HMA_dom_sf"/>
</dbReference>
<evidence type="ECO:0000259" key="2">
    <source>
        <dbReference type="PROSITE" id="PS50846"/>
    </source>
</evidence>
<dbReference type="Pfam" id="PF00403">
    <property type="entry name" value="HMA"/>
    <property type="match status" value="1"/>
</dbReference>
<reference evidence="4" key="1">
    <citation type="submission" date="2017-09" db="EMBL/GenBank/DDBJ databases">
        <authorList>
            <person name="Varghese N."/>
            <person name="Submissions S."/>
        </authorList>
    </citation>
    <scope>NUCLEOTIDE SEQUENCE [LARGE SCALE GENOMIC DNA]</scope>
    <source>
        <strain evidence="4">DSM 25885</strain>
    </source>
</reference>
<dbReference type="Proteomes" id="UP000219048">
    <property type="component" value="Unassembled WGS sequence"/>
</dbReference>
<evidence type="ECO:0000313" key="4">
    <source>
        <dbReference type="Proteomes" id="UP000219048"/>
    </source>
</evidence>
<dbReference type="AlphaFoldDB" id="A0A285MU84"/>
<dbReference type="PROSITE" id="PS50846">
    <property type="entry name" value="HMA_2"/>
    <property type="match status" value="1"/>
</dbReference>
<sequence length="91" mass="10024">MNTTVKIQNLKCGGCANTIKKKISALKSIEDVFVNVETDEVSFGYEGNEDFEAVKKELSKLGYPLMGKNNPRISQAKSYLSCAIGRMGKED</sequence>
<dbReference type="RefSeq" id="WP_097046176.1">
    <property type="nucleotide sequence ID" value="NZ_OBEH01000003.1"/>
</dbReference>
<dbReference type="InterPro" id="IPR017969">
    <property type="entry name" value="Heavy-metal-associated_CS"/>
</dbReference>
<dbReference type="CDD" id="cd00371">
    <property type="entry name" value="HMA"/>
    <property type="match status" value="1"/>
</dbReference>
<organism evidence="3 4">
    <name type="scientific">Flagellimonas pacifica</name>
    <dbReference type="NCBI Taxonomy" id="1247520"/>
    <lineage>
        <taxon>Bacteria</taxon>
        <taxon>Pseudomonadati</taxon>
        <taxon>Bacteroidota</taxon>
        <taxon>Flavobacteriia</taxon>
        <taxon>Flavobacteriales</taxon>
        <taxon>Flavobacteriaceae</taxon>
        <taxon>Flagellimonas</taxon>
    </lineage>
</organism>
<name>A0A285MU84_9FLAO</name>
<dbReference type="PROSITE" id="PS01047">
    <property type="entry name" value="HMA_1"/>
    <property type="match status" value="1"/>
</dbReference>
<dbReference type="InterPro" id="IPR006121">
    <property type="entry name" value="HMA_dom"/>
</dbReference>
<dbReference type="Gene3D" id="3.30.70.100">
    <property type="match status" value="1"/>
</dbReference>
<proteinExistence type="predicted"/>
<dbReference type="SUPFAM" id="SSF55008">
    <property type="entry name" value="HMA, heavy metal-associated domain"/>
    <property type="match status" value="1"/>
</dbReference>
<protein>
    <submittedName>
        <fullName evidence="3">Copper chaperone CopZ</fullName>
    </submittedName>
</protein>
<evidence type="ECO:0000256" key="1">
    <source>
        <dbReference type="ARBA" id="ARBA00022723"/>
    </source>
</evidence>
<evidence type="ECO:0000313" key="3">
    <source>
        <dbReference type="EMBL" id="SNZ00749.1"/>
    </source>
</evidence>
<dbReference type="EMBL" id="OBEH01000003">
    <property type="protein sequence ID" value="SNZ00749.1"/>
    <property type="molecule type" value="Genomic_DNA"/>
</dbReference>